<dbReference type="OrthoDB" id="2680053at2"/>
<keyword evidence="4" id="KW-1185">Reference proteome</keyword>
<dbReference type="RefSeq" id="WP_057897622.1">
    <property type="nucleotide sequence ID" value="NZ_CP080764.1"/>
</dbReference>
<sequence length="122" mass="14596">MEEIIVTFIHHHQESDLRLPNQVESEKLVIALNEWLGYEYDWTQGIHDLEYSFDQKHWFRLEKQQSLERAGIWDGAFLRFSKEPASTLPTESAYEKMYPSNQETTTEADEVEQLDYVWKIIE</sequence>
<organism evidence="2 3">
    <name type="scientific">Aneurinibacillus thermoaerophilus</name>
    <dbReference type="NCBI Taxonomy" id="143495"/>
    <lineage>
        <taxon>Bacteria</taxon>
        <taxon>Bacillati</taxon>
        <taxon>Bacillota</taxon>
        <taxon>Bacilli</taxon>
        <taxon>Bacillales</taxon>
        <taxon>Paenibacillaceae</taxon>
        <taxon>Aneurinibacillus group</taxon>
        <taxon>Aneurinibacillus</taxon>
    </lineage>
</organism>
<protein>
    <recommendedName>
        <fullName evidence="5">WXG100 protein secretion system (Wss), protein YukD</fullName>
    </recommendedName>
</protein>
<reference evidence="1 4" key="2">
    <citation type="submission" date="2021-08" db="EMBL/GenBank/DDBJ databases">
        <title>Complete genome sequence of the strain Aneurinibacillus thermoaerophilus CCM 8960.</title>
        <authorList>
            <person name="Musilova J."/>
            <person name="Kourilova X."/>
            <person name="Pernicova I."/>
            <person name="Bezdicek M."/>
            <person name="Lengerova M."/>
            <person name="Obruca S."/>
            <person name="Sedlar K."/>
        </authorList>
    </citation>
    <scope>NUCLEOTIDE SEQUENCE [LARGE SCALE GENOMIC DNA]</scope>
    <source>
        <strain evidence="1 4">CCM 8960</strain>
    </source>
</reference>
<dbReference type="GeneID" id="97142931"/>
<reference evidence="2 3" key="1">
    <citation type="submission" date="2016-10" db="EMBL/GenBank/DDBJ databases">
        <authorList>
            <person name="de Groot N.N."/>
        </authorList>
    </citation>
    <scope>NUCLEOTIDE SEQUENCE [LARGE SCALE GENOMIC DNA]</scope>
    <source>
        <strain evidence="2 3">L 420-91</strain>
    </source>
</reference>
<name>A0A1G8CPG7_ANETH</name>
<dbReference type="AlphaFoldDB" id="A0A1G8CPG7"/>
<proteinExistence type="predicted"/>
<accession>A0A1G8CPG7</accession>
<dbReference type="Proteomes" id="UP000826616">
    <property type="component" value="Chromosome"/>
</dbReference>
<evidence type="ECO:0000313" key="3">
    <source>
        <dbReference type="Proteomes" id="UP000198956"/>
    </source>
</evidence>
<evidence type="ECO:0000313" key="4">
    <source>
        <dbReference type="Proteomes" id="UP000826616"/>
    </source>
</evidence>
<evidence type="ECO:0000313" key="1">
    <source>
        <dbReference type="EMBL" id="QYY42379.1"/>
    </source>
</evidence>
<evidence type="ECO:0008006" key="5">
    <source>
        <dbReference type="Google" id="ProtNLM"/>
    </source>
</evidence>
<gene>
    <name evidence="1" type="ORF">K3F53_16240</name>
    <name evidence="2" type="ORF">SAMN04489735_102711</name>
</gene>
<dbReference type="EMBL" id="CP080764">
    <property type="protein sequence ID" value="QYY42379.1"/>
    <property type="molecule type" value="Genomic_DNA"/>
</dbReference>
<dbReference type="Proteomes" id="UP000198956">
    <property type="component" value="Unassembled WGS sequence"/>
</dbReference>
<dbReference type="EMBL" id="FNDE01000027">
    <property type="protein sequence ID" value="SDH47338.1"/>
    <property type="molecule type" value="Genomic_DNA"/>
</dbReference>
<evidence type="ECO:0000313" key="2">
    <source>
        <dbReference type="EMBL" id="SDH47338.1"/>
    </source>
</evidence>